<dbReference type="PANTHER" id="PTHR12526">
    <property type="entry name" value="GLYCOSYLTRANSFERASE"/>
    <property type="match status" value="1"/>
</dbReference>
<protein>
    <submittedName>
        <fullName evidence="4">Glycosyltransferase involved in cell wall biosynthesis</fullName>
    </submittedName>
</protein>
<evidence type="ECO:0000259" key="3">
    <source>
        <dbReference type="Pfam" id="PF13439"/>
    </source>
</evidence>
<gene>
    <name evidence="4" type="ORF">FBY58_1197</name>
</gene>
<dbReference type="CDD" id="cd03823">
    <property type="entry name" value="GT4_ExpE7-like"/>
    <property type="match status" value="1"/>
</dbReference>
<dbReference type="RefSeq" id="WP_141919926.1">
    <property type="nucleotide sequence ID" value="NZ_VFOF01000001.1"/>
</dbReference>
<dbReference type="InterPro" id="IPR011990">
    <property type="entry name" value="TPR-like_helical_dom_sf"/>
</dbReference>
<dbReference type="AlphaFoldDB" id="A0A542W1Z2"/>
<feature type="domain" description="Glycosyltransferase subfamily 4-like N-terminal" evidence="3">
    <location>
        <begin position="874"/>
        <end position="1067"/>
    </location>
</feature>
<evidence type="ECO:0000259" key="2">
    <source>
        <dbReference type="Pfam" id="PF00534"/>
    </source>
</evidence>
<dbReference type="Pfam" id="PF13181">
    <property type="entry name" value="TPR_8"/>
    <property type="match status" value="1"/>
</dbReference>
<dbReference type="InterPro" id="IPR028098">
    <property type="entry name" value="Glyco_trans_4-like_N"/>
</dbReference>
<feature type="domain" description="Glycosyl transferase family 1" evidence="2">
    <location>
        <begin position="664"/>
        <end position="826"/>
    </location>
</feature>
<dbReference type="Pfam" id="PF00534">
    <property type="entry name" value="Glycos_transf_1"/>
    <property type="match status" value="2"/>
</dbReference>
<dbReference type="InterPro" id="IPR019734">
    <property type="entry name" value="TPR_rpt"/>
</dbReference>
<feature type="repeat" description="TPR" evidence="1">
    <location>
        <begin position="368"/>
        <end position="401"/>
    </location>
</feature>
<dbReference type="Proteomes" id="UP000316887">
    <property type="component" value="Unassembled WGS sequence"/>
</dbReference>
<evidence type="ECO:0000256" key="1">
    <source>
        <dbReference type="PROSITE-ProRule" id="PRU00339"/>
    </source>
</evidence>
<feature type="domain" description="Glycosyl transferase family 1" evidence="2">
    <location>
        <begin position="1082"/>
        <end position="1216"/>
    </location>
</feature>
<dbReference type="SMART" id="SM00028">
    <property type="entry name" value="TPR"/>
    <property type="match status" value="4"/>
</dbReference>
<dbReference type="Pfam" id="PF13439">
    <property type="entry name" value="Glyco_transf_4"/>
    <property type="match status" value="1"/>
</dbReference>
<organism evidence="4 5">
    <name type="scientific">Zymomonas mobilis</name>
    <dbReference type="NCBI Taxonomy" id="542"/>
    <lineage>
        <taxon>Bacteria</taxon>
        <taxon>Pseudomonadati</taxon>
        <taxon>Pseudomonadota</taxon>
        <taxon>Alphaproteobacteria</taxon>
        <taxon>Sphingomonadales</taxon>
        <taxon>Zymomonadaceae</taxon>
        <taxon>Zymomonas</taxon>
    </lineage>
</organism>
<dbReference type="PROSITE" id="PS50005">
    <property type="entry name" value="TPR"/>
    <property type="match status" value="1"/>
</dbReference>
<dbReference type="GO" id="GO:0016757">
    <property type="term" value="F:glycosyltransferase activity"/>
    <property type="evidence" value="ECO:0007669"/>
    <property type="project" value="InterPro"/>
</dbReference>
<keyword evidence="4" id="KW-0808">Transferase</keyword>
<keyword evidence="1" id="KW-0802">TPR repeat</keyword>
<proteinExistence type="predicted"/>
<evidence type="ECO:0000313" key="5">
    <source>
        <dbReference type="Proteomes" id="UP000316887"/>
    </source>
</evidence>
<name>A0A542W1Z2_ZYMMB</name>
<reference evidence="4 5" key="1">
    <citation type="submission" date="2019-06" db="EMBL/GenBank/DDBJ databases">
        <title>Genome sequencing of Zymomonas mobilis strains for genetic engineering and biofuel applications.</title>
        <authorList>
            <person name="Teravest M."/>
        </authorList>
    </citation>
    <scope>NUCLEOTIDE SEQUENCE [LARGE SCALE GENOMIC DNA]</scope>
    <source>
        <strain evidence="4 5">AN0101</strain>
    </source>
</reference>
<sequence>MAFNINLGTIFSKQVKFLIRSADRYRDEKKWEQASSLYKKALKINKNLPDIWIQYGHALKESGFIKKAVEAYEYAESLNQTYDVYLQLGHGLKLLGLNERAAISYARAKEISPENSEAKAEFRQLGYENIAKVAISDTKKDSFFRKNIYNEEYYSFFGPKIKENLEKYDYENIEDLLFKNHLSSEFLSYFDSKFYFYLNNMGEVYQDDLRYLCILHFIINGIDNISPLNSEMEFDPSFYEQNYDYKYNINASDLYRYWLNYGIKNNHAPNATAGLIYDNNIYCKEFLSKFDYNFYKEARGSVLPKDNKFQIINDFLGGGFLNCESIISPDYYNSRIFKATAHRATLKGDNNLGIKIFEYILSWLPDDSESLQGLGDCYFKEKKYLNAIWCYLKVIELKKDNRWTFKNLVECYMQMRCYEKSYETITEAVQRYSQYPMMENTRYSIMEKFFHQSVKNYELLAKVGKITEGQKEISKYCQLVTKPFYESYKNNKKIKSIALYGLLELKQCKFYRIDQKIEQLKKAGFKVTLFNPDADLEKFSASTDHFEAVIFYRLAPLPSVILAIEAAKRAGLTTFYEIDDLLFLPEEYPGPFDGYAGQINRETYNMLAMGVPLFAHAMSMCDYGIASTPSLARQMEPFVKKGKVYVHRNGMGSDHERYLQYQQDTNEKPYITIFYGSGTLAHKKDYLELLEPALIYIAEKYPDKVKFVLMGWLPITDALKKAAGENLTVIEPVWDVHEYWSILRESDINIAVLKSSLNVDCKSEIKWMEAAMFGIPSVLSRTATYEEVINHGINGFLCDTVNDWKNTLDSLVKDKALRHYIGKNAQLDVRKNYTIKKMGNNLKNIFNDIPIPANDVSAKKKILIVNVYYAPQTIGGATRVVYDNVNYILGNYKDEFDIQVFTCVDEDNKDYKIKIYCQDGILVKGVSRSVAGEKMTPYEDKVIGNIFREHVKRFKPDLIHFHCIQRLSLSVVNETIKAKIPYIITAHDGWWISDNQFIIDEFGNEVLYNFSDPIGTLNRLGRESFSRMQALRPALFAARKLLPVSKKFGDLYRQCGIPNVEDVENGVSNIISLEKIPSSDGLVRIAHIGGMVKHKGFDLLKRAVSTHTYKNIRIVVVDHSKSSEYSHEEIWGTTPVSVIGKVEQKDIAKLYQNIDIVIAPSIWPESFGLVTREALINKCWVIASDRGAISDNITNGENGYIIDVNDSVSLSEILREVDCNHLKYISHPKEIKQIKKSDEQSEELISIYRNIINN</sequence>
<dbReference type="SUPFAM" id="SSF48452">
    <property type="entry name" value="TPR-like"/>
    <property type="match status" value="1"/>
</dbReference>
<dbReference type="EMBL" id="VFOF01000001">
    <property type="protein sequence ID" value="TQL17602.1"/>
    <property type="molecule type" value="Genomic_DNA"/>
</dbReference>
<dbReference type="SUPFAM" id="SSF53756">
    <property type="entry name" value="UDP-Glycosyltransferase/glycogen phosphorylase"/>
    <property type="match status" value="2"/>
</dbReference>
<dbReference type="OrthoDB" id="9801573at2"/>
<dbReference type="Gene3D" id="3.40.50.2000">
    <property type="entry name" value="Glycogen Phosphorylase B"/>
    <property type="match status" value="3"/>
</dbReference>
<dbReference type="Gene3D" id="1.25.40.10">
    <property type="entry name" value="Tetratricopeptide repeat domain"/>
    <property type="match status" value="2"/>
</dbReference>
<accession>A0A542W1Z2</accession>
<dbReference type="InterPro" id="IPR001296">
    <property type="entry name" value="Glyco_trans_1"/>
</dbReference>
<evidence type="ECO:0000313" key="4">
    <source>
        <dbReference type="EMBL" id="TQL17602.1"/>
    </source>
</evidence>
<comment type="caution">
    <text evidence="4">The sequence shown here is derived from an EMBL/GenBank/DDBJ whole genome shotgun (WGS) entry which is preliminary data.</text>
</comment>
<dbReference type="Pfam" id="PF13414">
    <property type="entry name" value="TPR_11"/>
    <property type="match status" value="1"/>
</dbReference>